<feature type="non-terminal residue" evidence="10">
    <location>
        <position position="1"/>
    </location>
</feature>
<proteinExistence type="inferred from homology"/>
<dbReference type="AlphaFoldDB" id="A0A1B6EFE9"/>
<keyword evidence="6" id="KW-0539">Nucleus</keyword>
<evidence type="ECO:0000256" key="3">
    <source>
        <dbReference type="ARBA" id="ARBA00023015"/>
    </source>
</evidence>
<feature type="coiled-coil region" evidence="7">
    <location>
        <begin position="195"/>
        <end position="236"/>
    </location>
</feature>
<name>A0A1B6EFE9_9HEMI</name>
<dbReference type="Pfam" id="PF00170">
    <property type="entry name" value="bZIP_1"/>
    <property type="match status" value="1"/>
</dbReference>
<protein>
    <recommendedName>
        <fullName evidence="9">BZIP domain-containing protein</fullName>
    </recommendedName>
</protein>
<dbReference type="InterPro" id="IPR004827">
    <property type="entry name" value="bZIP"/>
</dbReference>
<accession>A0A1B6EFE9</accession>
<dbReference type="CDD" id="cd14700">
    <property type="entry name" value="bZIP_ATF6"/>
    <property type="match status" value="1"/>
</dbReference>
<dbReference type="Gene3D" id="1.20.5.170">
    <property type="match status" value="1"/>
</dbReference>
<evidence type="ECO:0000259" key="9">
    <source>
        <dbReference type="PROSITE" id="PS50217"/>
    </source>
</evidence>
<dbReference type="GO" id="GO:0030968">
    <property type="term" value="P:endoplasmic reticulum unfolded protein response"/>
    <property type="evidence" value="ECO:0007669"/>
    <property type="project" value="TreeGrafter"/>
</dbReference>
<dbReference type="SMART" id="SM00338">
    <property type="entry name" value="BRLZ"/>
    <property type="match status" value="1"/>
</dbReference>
<evidence type="ECO:0000256" key="7">
    <source>
        <dbReference type="SAM" id="Coils"/>
    </source>
</evidence>
<feature type="region of interest" description="Disordered" evidence="8">
    <location>
        <begin position="513"/>
        <end position="577"/>
    </location>
</feature>
<evidence type="ECO:0000256" key="2">
    <source>
        <dbReference type="ARBA" id="ARBA00009050"/>
    </source>
</evidence>
<dbReference type="GO" id="GO:0005634">
    <property type="term" value="C:nucleus"/>
    <property type="evidence" value="ECO:0007669"/>
    <property type="project" value="TreeGrafter"/>
</dbReference>
<dbReference type="GO" id="GO:0016020">
    <property type="term" value="C:membrane"/>
    <property type="evidence" value="ECO:0007669"/>
    <property type="project" value="UniProtKB-SubCell"/>
</dbReference>
<evidence type="ECO:0000256" key="1">
    <source>
        <dbReference type="ARBA" id="ARBA00004167"/>
    </source>
</evidence>
<reference evidence="10" key="1">
    <citation type="submission" date="2015-12" db="EMBL/GenBank/DDBJ databases">
        <title>De novo transcriptome assembly of four potential Pierce s Disease insect vectors from Arizona vineyards.</title>
        <authorList>
            <person name="Tassone E.E."/>
        </authorList>
    </citation>
    <scope>NUCLEOTIDE SEQUENCE</scope>
</reference>
<keyword evidence="3" id="KW-0805">Transcription regulation</keyword>
<dbReference type="SUPFAM" id="SSF57959">
    <property type="entry name" value="Leucine zipper domain"/>
    <property type="match status" value="1"/>
</dbReference>
<feature type="compositionally biased region" description="Polar residues" evidence="8">
    <location>
        <begin position="544"/>
        <end position="555"/>
    </location>
</feature>
<feature type="region of interest" description="Disordered" evidence="8">
    <location>
        <begin position="21"/>
        <end position="79"/>
    </location>
</feature>
<dbReference type="EMBL" id="GEDC01000649">
    <property type="protein sequence ID" value="JAS36649.1"/>
    <property type="molecule type" value="Transcribed_RNA"/>
</dbReference>
<keyword evidence="4" id="KW-0238">DNA-binding</keyword>
<evidence type="ECO:0000313" key="10">
    <source>
        <dbReference type="EMBL" id="JAS36649.1"/>
    </source>
</evidence>
<feature type="compositionally biased region" description="Low complexity" evidence="8">
    <location>
        <begin position="29"/>
        <end position="42"/>
    </location>
</feature>
<evidence type="ECO:0000256" key="5">
    <source>
        <dbReference type="ARBA" id="ARBA00023163"/>
    </source>
</evidence>
<evidence type="ECO:0000256" key="4">
    <source>
        <dbReference type="ARBA" id="ARBA00023125"/>
    </source>
</evidence>
<sequence>FQDWGADSVFSNSVCEIKEEIKIEPDNGSISPSSSYDSWPSIEPKVILETPPITPPQSSGSDDNPSPPTSPTPNSKEPVIILNGSSIKLVPYTGDRNGLKVTNKQAKVILPQTVKSKPSVLIQPKLATLPRPEDTCKTVLVVSHDDQSKPVQQNILRIANQSSQKSTLHNQEFQLKALKRQQRMIKNRESACLSRKKKKEYVSSLEAQINELHKENIELRMENESLRKRLSHYEESPTNKKNGFLGNNRKTTAVLAVLFMVSFNIGFGSLSWMSREKVLEDIDTTYSNIPSHRRGRSLLWAESEIENMTSSTFPKKNHRPTCPLHINQTESLRLDSELRKWIGEEDFLPNKKPMPNIFITKNAFLRGTNSSNIYRRLKAKVKTSSKEKSERELVLHQAGLSKSRRKLSILKKETPTSAVEVLATPQAQANDGLLRALQIKNDRFYLVTFSDNHLLLPAIAHNNTVRPKMSFILPAVPLNETVDSSTSVTMMQIDCEVLDTRLLELHEKDIPSHLRRARHQTSPEHKNLTNNGAERSYRPYFLRPSSSSSRNQFDPSNIALDPYAPVYDTRQQSNGFT</sequence>
<gene>
    <name evidence="10" type="ORF">g.31098</name>
</gene>
<dbReference type="PANTHER" id="PTHR46164:SF3">
    <property type="entry name" value="ATF6, ISOFORM C"/>
    <property type="match status" value="1"/>
</dbReference>
<evidence type="ECO:0000256" key="6">
    <source>
        <dbReference type="ARBA" id="ARBA00023242"/>
    </source>
</evidence>
<dbReference type="GO" id="GO:0000978">
    <property type="term" value="F:RNA polymerase II cis-regulatory region sequence-specific DNA binding"/>
    <property type="evidence" value="ECO:0007669"/>
    <property type="project" value="TreeGrafter"/>
</dbReference>
<comment type="similarity">
    <text evidence="2">Belongs to the bZIP family. ATF subfamily.</text>
</comment>
<comment type="subcellular location">
    <subcellularLocation>
        <location evidence="1">Membrane</location>
        <topology evidence="1">Single-pass membrane protein</topology>
    </subcellularLocation>
</comment>
<organism evidence="10">
    <name type="scientific">Clastoptera arizonana</name>
    <name type="common">Arizona spittle bug</name>
    <dbReference type="NCBI Taxonomy" id="38151"/>
    <lineage>
        <taxon>Eukaryota</taxon>
        <taxon>Metazoa</taxon>
        <taxon>Ecdysozoa</taxon>
        <taxon>Arthropoda</taxon>
        <taxon>Hexapoda</taxon>
        <taxon>Insecta</taxon>
        <taxon>Pterygota</taxon>
        <taxon>Neoptera</taxon>
        <taxon>Paraneoptera</taxon>
        <taxon>Hemiptera</taxon>
        <taxon>Auchenorrhyncha</taxon>
        <taxon>Cercopoidea</taxon>
        <taxon>Clastopteridae</taxon>
        <taxon>Clastoptera</taxon>
    </lineage>
</organism>
<keyword evidence="7" id="KW-0175">Coiled coil</keyword>
<dbReference type="GO" id="GO:0000981">
    <property type="term" value="F:DNA-binding transcription factor activity, RNA polymerase II-specific"/>
    <property type="evidence" value="ECO:0007669"/>
    <property type="project" value="TreeGrafter"/>
</dbReference>
<dbReference type="InterPro" id="IPR051882">
    <property type="entry name" value="ATF_bZIP_TF"/>
</dbReference>
<dbReference type="InterPro" id="IPR046347">
    <property type="entry name" value="bZIP_sf"/>
</dbReference>
<dbReference type="PANTHER" id="PTHR46164">
    <property type="entry name" value="ATF6, ISOFORM C"/>
    <property type="match status" value="1"/>
</dbReference>
<keyword evidence="5" id="KW-0804">Transcription</keyword>
<feature type="domain" description="BZIP" evidence="9">
    <location>
        <begin position="177"/>
        <end position="235"/>
    </location>
</feature>
<evidence type="ECO:0000256" key="8">
    <source>
        <dbReference type="SAM" id="MobiDB-lite"/>
    </source>
</evidence>
<dbReference type="PROSITE" id="PS50217">
    <property type="entry name" value="BZIP"/>
    <property type="match status" value="1"/>
</dbReference>